<feature type="non-terminal residue" evidence="1">
    <location>
        <position position="98"/>
    </location>
</feature>
<proteinExistence type="predicted"/>
<organism evidence="1 2">
    <name type="scientific">Paraglomus brasilianum</name>
    <dbReference type="NCBI Taxonomy" id="144538"/>
    <lineage>
        <taxon>Eukaryota</taxon>
        <taxon>Fungi</taxon>
        <taxon>Fungi incertae sedis</taxon>
        <taxon>Mucoromycota</taxon>
        <taxon>Glomeromycotina</taxon>
        <taxon>Glomeromycetes</taxon>
        <taxon>Paraglomerales</taxon>
        <taxon>Paraglomeraceae</taxon>
        <taxon>Paraglomus</taxon>
    </lineage>
</organism>
<gene>
    <name evidence="1" type="ORF">PBRASI_LOCUS11232</name>
</gene>
<feature type="non-terminal residue" evidence="1">
    <location>
        <position position="1"/>
    </location>
</feature>
<accession>A0A9N9HFC2</accession>
<dbReference type="EMBL" id="CAJVPI010004714">
    <property type="protein sequence ID" value="CAG8669604.1"/>
    <property type="molecule type" value="Genomic_DNA"/>
</dbReference>
<sequence length="98" mass="11404">IIKFQEELIAEAPSEIRSDFFVRFYLADNKGIQLQLDLKDYQAVADLARERFNVTLVYQTLRKDKLSSRHTTLPKSTIDTEYSCTVGDQKYSSYDDDL</sequence>
<dbReference type="Proteomes" id="UP000789739">
    <property type="component" value="Unassembled WGS sequence"/>
</dbReference>
<name>A0A9N9HFC2_9GLOM</name>
<evidence type="ECO:0000313" key="1">
    <source>
        <dbReference type="EMBL" id="CAG8669604.1"/>
    </source>
</evidence>
<comment type="caution">
    <text evidence="1">The sequence shown here is derived from an EMBL/GenBank/DDBJ whole genome shotgun (WGS) entry which is preliminary data.</text>
</comment>
<evidence type="ECO:0000313" key="2">
    <source>
        <dbReference type="Proteomes" id="UP000789739"/>
    </source>
</evidence>
<reference evidence="1" key="1">
    <citation type="submission" date="2021-06" db="EMBL/GenBank/DDBJ databases">
        <authorList>
            <person name="Kallberg Y."/>
            <person name="Tangrot J."/>
            <person name="Rosling A."/>
        </authorList>
    </citation>
    <scope>NUCLEOTIDE SEQUENCE</scope>
    <source>
        <strain evidence="1">BR232B</strain>
    </source>
</reference>
<dbReference type="AlphaFoldDB" id="A0A9N9HFC2"/>
<keyword evidence="2" id="KW-1185">Reference proteome</keyword>
<protein>
    <submittedName>
        <fullName evidence="1">2307_t:CDS:1</fullName>
    </submittedName>
</protein>